<keyword evidence="1" id="KW-0732">Signal</keyword>
<dbReference type="PROSITE" id="PS51257">
    <property type="entry name" value="PROKAR_LIPOPROTEIN"/>
    <property type="match status" value="1"/>
</dbReference>
<dbReference type="SUPFAM" id="SSF53850">
    <property type="entry name" value="Periplasmic binding protein-like II"/>
    <property type="match status" value="1"/>
</dbReference>
<dbReference type="Proteomes" id="UP000676325">
    <property type="component" value="Unassembled WGS sequence"/>
</dbReference>
<dbReference type="AlphaFoldDB" id="A0A941E3F8"/>
<comment type="caution">
    <text evidence="2">The sequence shown here is derived from an EMBL/GenBank/DDBJ whole genome shotgun (WGS) entry which is preliminary data.</text>
</comment>
<dbReference type="InterPro" id="IPR006059">
    <property type="entry name" value="SBP"/>
</dbReference>
<keyword evidence="3" id="KW-1185">Reference proteome</keyword>
<gene>
    <name evidence="2" type="ORF">KDK95_04150</name>
</gene>
<dbReference type="PANTHER" id="PTHR43649:SF14">
    <property type="entry name" value="BLR3389 PROTEIN"/>
    <property type="match status" value="1"/>
</dbReference>
<evidence type="ECO:0000313" key="3">
    <source>
        <dbReference type="Proteomes" id="UP000676325"/>
    </source>
</evidence>
<dbReference type="EMBL" id="JAGSOH010000006">
    <property type="protein sequence ID" value="MBR7825485.1"/>
    <property type="molecule type" value="Genomic_DNA"/>
</dbReference>
<protein>
    <submittedName>
        <fullName evidence="2">Sugar ABC transporter substrate-binding protein</fullName>
    </submittedName>
</protein>
<dbReference type="RefSeq" id="WP_212516637.1">
    <property type="nucleotide sequence ID" value="NZ_JAGSOH010000006.1"/>
</dbReference>
<reference evidence="2" key="1">
    <citation type="submission" date="2021-04" db="EMBL/GenBank/DDBJ databases">
        <title>Genome based classification of Actinospica acidithermotolerans sp. nov., an actinobacterium isolated from an Indonesian hot spring.</title>
        <authorList>
            <person name="Kusuma A.B."/>
            <person name="Putra K.E."/>
            <person name="Nafisah S."/>
            <person name="Loh J."/>
            <person name="Nouioui I."/>
            <person name="Goodfellow M."/>
        </authorList>
    </citation>
    <scope>NUCLEOTIDE SEQUENCE</scope>
    <source>
        <strain evidence="2">MGRD01-02</strain>
    </source>
</reference>
<feature type="chain" id="PRO_5039655313" evidence="1">
    <location>
        <begin position="31"/>
        <end position="456"/>
    </location>
</feature>
<dbReference type="CDD" id="cd13585">
    <property type="entry name" value="PBP2_TMBP_like"/>
    <property type="match status" value="1"/>
</dbReference>
<organism evidence="2 3">
    <name type="scientific">Actinospica acidithermotolerans</name>
    <dbReference type="NCBI Taxonomy" id="2828514"/>
    <lineage>
        <taxon>Bacteria</taxon>
        <taxon>Bacillati</taxon>
        <taxon>Actinomycetota</taxon>
        <taxon>Actinomycetes</taxon>
        <taxon>Catenulisporales</taxon>
        <taxon>Actinospicaceae</taxon>
        <taxon>Actinospica</taxon>
    </lineage>
</organism>
<name>A0A941E3F8_9ACTN</name>
<evidence type="ECO:0000256" key="1">
    <source>
        <dbReference type="SAM" id="SignalP"/>
    </source>
</evidence>
<evidence type="ECO:0000313" key="2">
    <source>
        <dbReference type="EMBL" id="MBR7825485.1"/>
    </source>
</evidence>
<dbReference type="Gene3D" id="3.40.190.10">
    <property type="entry name" value="Periplasmic binding protein-like II"/>
    <property type="match status" value="3"/>
</dbReference>
<accession>A0A941E3F8</accession>
<proteinExistence type="predicted"/>
<feature type="signal peptide" evidence="1">
    <location>
        <begin position="1"/>
        <end position="30"/>
    </location>
</feature>
<sequence length="456" mass="47443">MTATTRTARAWRRGAAVVFAGTIAAAGLTACSSSSSGSGTTSGSSGSASDIAAALQKTSTITVWGWAPQDKDIVAAFEKKYPKVTVKLVNAGTGSTEYTKLQNAIKAGSGVPDVAQIEYYALPQFALAGSVQSLDGLGLDSLKSDYSAAVWDSVTVNGQLDALPQDTGPMALFYNKKIFDKYGLTVPTTWDQYVADAKKLHAANPNEYITADTGDPGFVTSMAWQAGGTPFKVSGTTNVTIDTADAGMAKFTKEWDQLEENGLLSNISGWTSQWFTALANGTIATLPTGAWMPGNLEDNAAAASGDWRVAPMPTYDGGTAASAESGGSSYAVMKGSSNSLVAAGFDEFMNAQDGETIFANEGGFPSLNSVLSSSSFLNQAPAYFGGQKINQVLSAAASSVLPGWSYLPFQVYANSIFPDSVGKAYEAKTDIGAAVTTWLKASATYGQQQGFTVTVK</sequence>
<dbReference type="Pfam" id="PF01547">
    <property type="entry name" value="SBP_bac_1"/>
    <property type="match status" value="1"/>
</dbReference>
<dbReference type="PANTHER" id="PTHR43649">
    <property type="entry name" value="ARABINOSE-BINDING PROTEIN-RELATED"/>
    <property type="match status" value="1"/>
</dbReference>
<dbReference type="InterPro" id="IPR050490">
    <property type="entry name" value="Bact_solute-bd_prot1"/>
</dbReference>